<keyword evidence="2" id="KW-0378">Hydrolase</keyword>
<gene>
    <name evidence="3" type="ORF">SAMN04490356_0731</name>
</gene>
<dbReference type="InterPro" id="IPR029058">
    <property type="entry name" value="AB_hydrolase_fold"/>
</dbReference>
<dbReference type="Proteomes" id="UP000198609">
    <property type="component" value="Unassembled WGS sequence"/>
</dbReference>
<dbReference type="EMBL" id="FNST01000002">
    <property type="protein sequence ID" value="SEB58054.1"/>
    <property type="molecule type" value="Genomic_DNA"/>
</dbReference>
<proteinExistence type="predicted"/>
<evidence type="ECO:0000313" key="4">
    <source>
        <dbReference type="Proteomes" id="UP000198609"/>
    </source>
</evidence>
<dbReference type="InterPro" id="IPR010126">
    <property type="entry name" value="Esterase_phb"/>
</dbReference>
<dbReference type="SUPFAM" id="SSF53474">
    <property type="entry name" value="alpha/beta-Hydrolases"/>
    <property type="match status" value="1"/>
</dbReference>
<reference evidence="4" key="1">
    <citation type="submission" date="2016-10" db="EMBL/GenBank/DDBJ databases">
        <authorList>
            <person name="Varghese N."/>
            <person name="Submissions S."/>
        </authorList>
    </citation>
    <scope>NUCLEOTIDE SEQUENCE [LARGE SCALE GENOMIC DNA]</scope>
    <source>
        <strain evidence="4">DSM 40318</strain>
    </source>
</reference>
<keyword evidence="1" id="KW-0732">Signal</keyword>
<sequence length="368" mass="39067">MNRSSLKYAWRSKSTGIPLRSGAAGRSTHPVWLRTVLAGFAAASLLVLAAVPSASAATDGTGGGEGRVDHRTYRTSTGENDYLVYVPKGWKESDRLPLYVNLHGCGTTAQEMIDASLVNAVADRERFLVAYPDNDGQCWRAVFHHPPSTTRGGGGDADIIAGITRETMSTYHADSNRVYLIGGSSGGFQASAMGATYPDLYAAIGVIAGGGYGTDFQTCQSLTDQNAPAYAPSAVAEMGRRAHVMPFFTIGGTNDVLGEQPAPGGCTRRAYLEWLATDNLLKPGQDGDTFRDDPASTVTGQEPGGYTWTKKVARDPKGCQIAERWIVDGMGHNWPGDAGDPKGPSTAEASWSFFKQFTLRGGNSTCHG</sequence>
<dbReference type="Gene3D" id="3.40.50.1820">
    <property type="entry name" value="alpha/beta hydrolase"/>
    <property type="match status" value="1"/>
</dbReference>
<dbReference type="PANTHER" id="PTHR43037:SF1">
    <property type="entry name" value="BLL1128 PROTEIN"/>
    <property type="match status" value="1"/>
</dbReference>
<accession>A0A1H4KHL9</accession>
<dbReference type="Pfam" id="PF10503">
    <property type="entry name" value="Esterase_PHB"/>
    <property type="match status" value="1"/>
</dbReference>
<dbReference type="GO" id="GO:0016787">
    <property type="term" value="F:hydrolase activity"/>
    <property type="evidence" value="ECO:0007669"/>
    <property type="project" value="UniProtKB-KW"/>
</dbReference>
<dbReference type="InterPro" id="IPR050955">
    <property type="entry name" value="Plant_Biomass_Hydrol_Est"/>
</dbReference>
<evidence type="ECO:0000256" key="2">
    <source>
        <dbReference type="ARBA" id="ARBA00022801"/>
    </source>
</evidence>
<keyword evidence="4" id="KW-1185">Reference proteome</keyword>
<organism evidence="3 4">
    <name type="scientific">Streptomyces melanosporofaciens</name>
    <dbReference type="NCBI Taxonomy" id="67327"/>
    <lineage>
        <taxon>Bacteria</taxon>
        <taxon>Bacillati</taxon>
        <taxon>Actinomycetota</taxon>
        <taxon>Actinomycetes</taxon>
        <taxon>Kitasatosporales</taxon>
        <taxon>Streptomycetaceae</taxon>
        <taxon>Streptomyces</taxon>
        <taxon>Streptomyces violaceusniger group</taxon>
    </lineage>
</organism>
<evidence type="ECO:0000256" key="1">
    <source>
        <dbReference type="ARBA" id="ARBA00022729"/>
    </source>
</evidence>
<dbReference type="AlphaFoldDB" id="A0A1H4KHL9"/>
<dbReference type="PANTHER" id="PTHR43037">
    <property type="entry name" value="UNNAMED PRODUCT-RELATED"/>
    <property type="match status" value="1"/>
</dbReference>
<dbReference type="GO" id="GO:0005576">
    <property type="term" value="C:extracellular region"/>
    <property type="evidence" value="ECO:0007669"/>
    <property type="project" value="InterPro"/>
</dbReference>
<protein>
    <submittedName>
        <fullName evidence="3">Esterase, PHB depolymerase family</fullName>
    </submittedName>
</protein>
<name>A0A1H4KHL9_STRMJ</name>
<evidence type="ECO:0000313" key="3">
    <source>
        <dbReference type="EMBL" id="SEB58054.1"/>
    </source>
</evidence>